<evidence type="ECO:0000313" key="1">
    <source>
        <dbReference type="EMBL" id="KAK2022065.1"/>
    </source>
</evidence>
<proteinExistence type="predicted"/>
<dbReference type="Proteomes" id="UP001232148">
    <property type="component" value="Unassembled WGS sequence"/>
</dbReference>
<dbReference type="EMBL" id="MU843063">
    <property type="protein sequence ID" value="KAK2022065.1"/>
    <property type="molecule type" value="Genomic_DNA"/>
</dbReference>
<accession>A0AAD9LXN1</accession>
<dbReference type="AlphaFoldDB" id="A0AAD9LXN1"/>
<comment type="caution">
    <text evidence="1">The sequence shown here is derived from an EMBL/GenBank/DDBJ whole genome shotgun (WGS) entry which is preliminary data.</text>
</comment>
<evidence type="ECO:0000313" key="2">
    <source>
        <dbReference type="Proteomes" id="UP001232148"/>
    </source>
</evidence>
<sequence length="406" mass="45382">MVISKAVSLKVARARMVPEADRTYTCLRITSSGGRAGELMIDLGPPSPKIALLCFLIHIVSGSAAPRTLCRDHALVDTKGRPLWLLEAIRRREAPDVEYLVAHEEWHPAQSDWLTAKLRKTWPEPGWPAPHGSPVSMEPPSRPAAVSDDKMAYIRCVREGKEPSTLAHAVWGGREKTCRVLYENVLPRNRLGPHDKFACYTMSSLAPVFQSHIAKWLPDNCDGRRRPIIIHAWIDDDLENHGEEGAMGERVLPPPPPPLASLRPHREPGPVSLYCQIAIYCVHINQRGGTPLQALWDDAAGFRWVIKIVSAVAGLRRRGADIEERTASYVRNVLDRLQSACDARARANDDDSDDVPPVRVFKCLLKIIRRTHRIKGGYPAAPELWRPSQSDWLLNELQLRVGDGMA</sequence>
<keyword evidence="2" id="KW-1185">Reference proteome</keyword>
<organism evidence="1 2">
    <name type="scientific">Colletotrichum zoysiae</name>
    <dbReference type="NCBI Taxonomy" id="1216348"/>
    <lineage>
        <taxon>Eukaryota</taxon>
        <taxon>Fungi</taxon>
        <taxon>Dikarya</taxon>
        <taxon>Ascomycota</taxon>
        <taxon>Pezizomycotina</taxon>
        <taxon>Sordariomycetes</taxon>
        <taxon>Hypocreomycetidae</taxon>
        <taxon>Glomerellales</taxon>
        <taxon>Glomerellaceae</taxon>
        <taxon>Colletotrichum</taxon>
        <taxon>Colletotrichum graminicola species complex</taxon>
    </lineage>
</organism>
<reference evidence="1" key="1">
    <citation type="submission" date="2021-06" db="EMBL/GenBank/DDBJ databases">
        <title>Comparative genomics, transcriptomics and evolutionary studies reveal genomic signatures of adaptation to plant cell wall in hemibiotrophic fungi.</title>
        <authorList>
            <consortium name="DOE Joint Genome Institute"/>
            <person name="Baroncelli R."/>
            <person name="Diaz J.F."/>
            <person name="Benocci T."/>
            <person name="Peng M."/>
            <person name="Battaglia E."/>
            <person name="Haridas S."/>
            <person name="Andreopoulos W."/>
            <person name="Labutti K."/>
            <person name="Pangilinan J."/>
            <person name="Floch G.L."/>
            <person name="Makela M.R."/>
            <person name="Henrissat B."/>
            <person name="Grigoriev I.V."/>
            <person name="Crouch J.A."/>
            <person name="De Vries R.P."/>
            <person name="Sukno S.A."/>
            <person name="Thon M.R."/>
        </authorList>
    </citation>
    <scope>NUCLEOTIDE SEQUENCE</scope>
    <source>
        <strain evidence="1">MAFF235873</strain>
    </source>
</reference>
<protein>
    <submittedName>
        <fullName evidence="1">Uncharacterized protein</fullName>
    </submittedName>
</protein>
<gene>
    <name evidence="1" type="ORF">LX32DRAFT_657986</name>
</gene>
<name>A0AAD9LXN1_9PEZI</name>